<dbReference type="InterPro" id="IPR015422">
    <property type="entry name" value="PyrdxlP-dep_Trfase_small"/>
</dbReference>
<dbReference type="InterPro" id="IPR015421">
    <property type="entry name" value="PyrdxlP-dep_Trfase_major"/>
</dbReference>
<keyword evidence="4" id="KW-0663">Pyridoxal phosphate</keyword>
<dbReference type="GO" id="GO:0009820">
    <property type="term" value="P:alkaloid metabolic process"/>
    <property type="evidence" value="ECO:0007669"/>
    <property type="project" value="InterPro"/>
</dbReference>
<dbReference type="GO" id="GO:0006520">
    <property type="term" value="P:amino acid metabolic process"/>
    <property type="evidence" value="ECO:0007669"/>
    <property type="project" value="InterPro"/>
</dbReference>
<dbReference type="SUPFAM" id="SSF53383">
    <property type="entry name" value="PLP-dependent transferases"/>
    <property type="match status" value="1"/>
</dbReference>
<dbReference type="InterPro" id="IPR033964">
    <property type="entry name" value="ABBA"/>
</dbReference>
<dbReference type="Pfam" id="PF01212">
    <property type="entry name" value="Beta_elim_lyase"/>
    <property type="match status" value="1"/>
</dbReference>
<comment type="similarity">
    <text evidence="2">Belongs to the beta-eliminating lyase family.</text>
</comment>
<dbReference type="EMBL" id="FONR01000012">
    <property type="protein sequence ID" value="SFF81417.1"/>
    <property type="molecule type" value="Genomic_DNA"/>
</dbReference>
<dbReference type="Gene3D" id="3.40.640.10">
    <property type="entry name" value="Type I PLP-dependent aspartate aminotransferase-like (Major domain)"/>
    <property type="match status" value="1"/>
</dbReference>
<evidence type="ECO:0000256" key="4">
    <source>
        <dbReference type="ARBA" id="ARBA00022898"/>
    </source>
</evidence>
<dbReference type="CDD" id="cd13930">
    <property type="entry name" value="PT-Tnase"/>
    <property type="match status" value="1"/>
</dbReference>
<feature type="region of interest" description="Disordered" evidence="5">
    <location>
        <begin position="374"/>
        <end position="401"/>
    </location>
</feature>
<evidence type="ECO:0000256" key="1">
    <source>
        <dbReference type="ARBA" id="ARBA00001933"/>
    </source>
</evidence>
<dbReference type="GO" id="GO:0016765">
    <property type="term" value="F:transferase activity, transferring alkyl or aryl (other than methyl) groups"/>
    <property type="evidence" value="ECO:0007669"/>
    <property type="project" value="InterPro"/>
</dbReference>
<dbReference type="Pfam" id="PF11991">
    <property type="entry name" value="Trp_DMAT"/>
    <property type="match status" value="1"/>
</dbReference>
<dbReference type="GO" id="GO:0016829">
    <property type="term" value="F:lyase activity"/>
    <property type="evidence" value="ECO:0007669"/>
    <property type="project" value="InterPro"/>
</dbReference>
<dbReference type="InterPro" id="IPR017795">
    <property type="entry name" value="ABBA_NscD-like"/>
</dbReference>
<dbReference type="Proteomes" id="UP000181942">
    <property type="component" value="Unassembled WGS sequence"/>
</dbReference>
<dbReference type="SFLD" id="SFLDG01162">
    <property type="entry name" value="I"/>
    <property type="match status" value="1"/>
</dbReference>
<evidence type="ECO:0000256" key="2">
    <source>
        <dbReference type="ARBA" id="ARBA00009721"/>
    </source>
</evidence>
<sequence length="864" mass="93877">MITSRTGGGPVTDTQPLGGYVSDQLLRLCQAMGLEPSDGEIYARVLTDCLGPVAERPLDEPPSYPSFLSDDHTPVEYSLAFVPDAPPTLRVLLEPGYGAEGLAENGRVGLRVVRAMAGRWGFATDQLDRLEDLFFPPAPEGPLALWLALELRPGGVPKVKVYLNPAASGVDRAAETVREALDRLGHRQAFAALPQADGYPFFALDLGDWETPRVKVYVTHRNLAAADAGELPRTDPGPRPETVREFLRVAAGLDSSPQHSGAGKGVRLEGRPVLSCHSFTESGTGLPSGFTLHVPVRDYVRHDGEAYARAVAVLRRHGMDTAALDRSLATVTSRLLHDGVGLIAYLALVYERGRPPRVTAYISSEAYAVRPPLPAQPPHQTFSPHRTAGTEPRETLHSVGNGKAGAEIRMEPYRIKVVEPIPLTTPQQRKAALERVHYNLFDLRAEEVTIDLLSDSGTGALSSAQLAVGMAGDESYAGSRSFYRFRDTVAELTGFSHILPAHQGRAAERLLFSNLLKPGDTVLSNTHFDTTRANVELAGCVARDLPCAEARNLDSSEPFKGNIDLEALERGLTETTGSRVAAVVMTITNNGGGGQPVSMENLRRTSELCRRHGVPLILDAARFAENAWLVTRHEAAYKDRTPRQVAEEAFRLADGCVMSAKKDGIVHIGGFIGLNDPELAQKCELLLIATEGFPTYGGLAGRDLDMIAQGLQEVTEPSYLAERAESADHLAQRVRAAGVDILEPPGLHAIYLNAGRLLPHIPPHQYPGHALACRLYLEGGIRSAELGSLYLGEEDEDGNPVKSPPYELVRLALPRRVYTRSHYDHVGRTLETIAKNAESVHGYRIVEQSPILRHFRAKLQPVTV</sequence>
<dbReference type="PANTHER" id="PTHR32325">
    <property type="entry name" value="BETA-ELIMINATING LYASE-LIKE PROTEIN-RELATED"/>
    <property type="match status" value="1"/>
</dbReference>
<accession>A0A1I2LVD3</accession>
<dbReference type="Gene3D" id="3.90.1150.10">
    <property type="entry name" value="Aspartate Aminotransferase, domain 1"/>
    <property type="match status" value="1"/>
</dbReference>
<dbReference type="AlphaFoldDB" id="A0A1I2LVD3"/>
<evidence type="ECO:0000256" key="5">
    <source>
        <dbReference type="SAM" id="MobiDB-lite"/>
    </source>
</evidence>
<organism evidence="7 8">
    <name type="scientific">Streptomyces mirabilis</name>
    <dbReference type="NCBI Taxonomy" id="68239"/>
    <lineage>
        <taxon>Bacteria</taxon>
        <taxon>Bacillati</taxon>
        <taxon>Actinomycetota</taxon>
        <taxon>Actinomycetes</taxon>
        <taxon>Kitasatosporales</taxon>
        <taxon>Streptomycetaceae</taxon>
        <taxon>Streptomyces</taxon>
    </lineage>
</organism>
<dbReference type="NCBIfam" id="NF009709">
    <property type="entry name" value="PRK13238.1"/>
    <property type="match status" value="1"/>
</dbReference>
<comment type="cofactor">
    <cofactor evidence="1">
        <name>pyridoxal 5'-phosphate</name>
        <dbReference type="ChEBI" id="CHEBI:597326"/>
    </cofactor>
</comment>
<keyword evidence="3 7" id="KW-0808">Transferase</keyword>
<evidence type="ECO:0000313" key="7">
    <source>
        <dbReference type="EMBL" id="SFF81417.1"/>
    </source>
</evidence>
<evidence type="ECO:0000313" key="8">
    <source>
        <dbReference type="Proteomes" id="UP000181942"/>
    </source>
</evidence>
<reference evidence="7 8" key="1">
    <citation type="submission" date="2016-10" db="EMBL/GenBank/DDBJ databases">
        <authorList>
            <person name="de Groot N.N."/>
        </authorList>
    </citation>
    <scope>NUCLEOTIDE SEQUENCE [LARGE SCALE GENOMIC DNA]</scope>
    <source>
        <strain evidence="7 8">OK461</strain>
    </source>
</reference>
<dbReference type="InterPro" id="IPR001597">
    <property type="entry name" value="ArAA_b-elim_lyase/Thr_aldolase"/>
</dbReference>
<dbReference type="OrthoDB" id="9764079at2"/>
<evidence type="ECO:0000259" key="6">
    <source>
        <dbReference type="Pfam" id="PF01212"/>
    </source>
</evidence>
<dbReference type="InterPro" id="IPR015424">
    <property type="entry name" value="PyrdxlP-dep_Trfase"/>
</dbReference>
<proteinExistence type="inferred from homology"/>
<protein>
    <submittedName>
        <fullName evidence="7">Aromatic prenyltransferase, DMATS type</fullName>
    </submittedName>
</protein>
<feature type="domain" description="Aromatic amino acid beta-eliminating lyase/threonine aldolase" evidence="6">
    <location>
        <begin position="451"/>
        <end position="826"/>
    </location>
</feature>
<evidence type="ECO:0000256" key="3">
    <source>
        <dbReference type="ARBA" id="ARBA00022679"/>
    </source>
</evidence>
<dbReference type="PANTHER" id="PTHR32325:SF4">
    <property type="entry name" value="TRYPTOPHANASE"/>
    <property type="match status" value="1"/>
</dbReference>
<gene>
    <name evidence="7" type="ORF">SAMN02787118_112145</name>
</gene>
<dbReference type="SFLD" id="SFLDS00036">
    <property type="entry name" value="Aromatic_Prenyltransferase"/>
    <property type="match status" value="1"/>
</dbReference>
<name>A0A1I2LVD3_9ACTN</name>